<organism evidence="2 3">
    <name type="scientific">Paractinoplanes globisporus</name>
    <dbReference type="NCBI Taxonomy" id="113565"/>
    <lineage>
        <taxon>Bacteria</taxon>
        <taxon>Bacillati</taxon>
        <taxon>Actinomycetota</taxon>
        <taxon>Actinomycetes</taxon>
        <taxon>Micromonosporales</taxon>
        <taxon>Micromonosporaceae</taxon>
        <taxon>Paractinoplanes</taxon>
    </lineage>
</organism>
<evidence type="ECO:0000313" key="2">
    <source>
        <dbReference type="EMBL" id="MFF5297164.1"/>
    </source>
</evidence>
<protein>
    <recommendedName>
        <fullName evidence="4">DUF3592 domain-containing protein</fullName>
    </recommendedName>
</protein>
<comment type="caution">
    <text evidence="2">The sequence shown here is derived from an EMBL/GenBank/DDBJ whole genome shotgun (WGS) entry which is preliminary data.</text>
</comment>
<evidence type="ECO:0000313" key="3">
    <source>
        <dbReference type="Proteomes" id="UP001602245"/>
    </source>
</evidence>
<feature type="transmembrane region" description="Helical" evidence="1">
    <location>
        <begin position="16"/>
        <end position="36"/>
    </location>
</feature>
<keyword evidence="1" id="KW-0472">Membrane</keyword>
<gene>
    <name evidence="2" type="ORF">ACFY35_47680</name>
</gene>
<keyword evidence="1" id="KW-1133">Transmembrane helix</keyword>
<keyword evidence="3" id="KW-1185">Reference proteome</keyword>
<keyword evidence="1" id="KW-0812">Transmembrane</keyword>
<sequence length="165" mass="18647">MVADVPYRDQPMKDKAGWAVVILGLVLWTGLGYYWAIGSAVKVHQAQEHRKQLTRQGVRIDALVYDRDSGRRKVSFRFYYSVAGVAYRGSTVCGANDGCPKPETLAIRYDPARPEAYLVESTGSTDTSVSRFAHWQNIPVGLVIGSIPLYFYLRIRFERPSRTTR</sequence>
<evidence type="ECO:0000256" key="1">
    <source>
        <dbReference type="SAM" id="Phobius"/>
    </source>
</evidence>
<reference evidence="2 3" key="1">
    <citation type="submission" date="2024-10" db="EMBL/GenBank/DDBJ databases">
        <title>The Natural Products Discovery Center: Release of the First 8490 Sequenced Strains for Exploring Actinobacteria Biosynthetic Diversity.</title>
        <authorList>
            <person name="Kalkreuter E."/>
            <person name="Kautsar S.A."/>
            <person name="Yang D."/>
            <person name="Bader C.D."/>
            <person name="Teijaro C.N."/>
            <person name="Fluegel L."/>
            <person name="Davis C.M."/>
            <person name="Simpson J.R."/>
            <person name="Lauterbach L."/>
            <person name="Steele A.D."/>
            <person name="Gui C."/>
            <person name="Meng S."/>
            <person name="Li G."/>
            <person name="Viehrig K."/>
            <person name="Ye F."/>
            <person name="Su P."/>
            <person name="Kiefer A.F."/>
            <person name="Nichols A."/>
            <person name="Cepeda A.J."/>
            <person name="Yan W."/>
            <person name="Fan B."/>
            <person name="Jiang Y."/>
            <person name="Adhikari A."/>
            <person name="Zheng C.-J."/>
            <person name="Schuster L."/>
            <person name="Cowan T.M."/>
            <person name="Smanski M.J."/>
            <person name="Chevrette M.G."/>
            <person name="De Carvalho L.P.S."/>
            <person name="Shen B."/>
        </authorList>
    </citation>
    <scope>NUCLEOTIDE SEQUENCE [LARGE SCALE GENOMIC DNA]</scope>
    <source>
        <strain evidence="2 3">NPDC000087</strain>
    </source>
</reference>
<dbReference type="EMBL" id="JBIAZU010000010">
    <property type="protein sequence ID" value="MFF5297164.1"/>
    <property type="molecule type" value="Genomic_DNA"/>
</dbReference>
<feature type="transmembrane region" description="Helical" evidence="1">
    <location>
        <begin position="134"/>
        <end position="153"/>
    </location>
</feature>
<dbReference type="RefSeq" id="WP_020514261.1">
    <property type="nucleotide sequence ID" value="NZ_JBIAZU010000010.1"/>
</dbReference>
<dbReference type="Proteomes" id="UP001602245">
    <property type="component" value="Unassembled WGS sequence"/>
</dbReference>
<name>A0ABW6WX71_9ACTN</name>
<accession>A0ABW6WX71</accession>
<evidence type="ECO:0008006" key="4">
    <source>
        <dbReference type="Google" id="ProtNLM"/>
    </source>
</evidence>
<proteinExistence type="predicted"/>